<protein>
    <submittedName>
        <fullName evidence="11">Cell division cycle 20.2, cofactor of APC complex-like</fullName>
    </submittedName>
</protein>
<dbReference type="Proteomes" id="UP001515500">
    <property type="component" value="Chromosome 9"/>
</dbReference>
<dbReference type="PROSITE" id="PS50082">
    <property type="entry name" value="WD_REPEATS_2"/>
    <property type="match status" value="3"/>
</dbReference>
<evidence type="ECO:0000256" key="2">
    <source>
        <dbReference type="ARBA" id="ARBA00022574"/>
    </source>
</evidence>
<dbReference type="RefSeq" id="XP_039132105.1">
    <property type="nucleotide sequence ID" value="XM_039276171.1"/>
</dbReference>
<dbReference type="GO" id="GO:0010997">
    <property type="term" value="F:anaphase-promoting complex binding"/>
    <property type="evidence" value="ECO:0007669"/>
    <property type="project" value="InterPro"/>
</dbReference>
<dbReference type="PROSITE" id="PS00678">
    <property type="entry name" value="WD_REPEATS_1"/>
    <property type="match status" value="1"/>
</dbReference>
<dbReference type="GO" id="GO:1905786">
    <property type="term" value="P:positive regulation of anaphase-promoting complex-dependent catabolic process"/>
    <property type="evidence" value="ECO:0007669"/>
    <property type="project" value="TreeGrafter"/>
</dbReference>
<evidence type="ECO:0000313" key="11">
    <source>
        <dbReference type="RefSeq" id="XP_039132105.1"/>
    </source>
</evidence>
<dbReference type="GO" id="GO:0005680">
    <property type="term" value="C:anaphase-promoting complex"/>
    <property type="evidence" value="ECO:0007669"/>
    <property type="project" value="TreeGrafter"/>
</dbReference>
<evidence type="ECO:0000313" key="10">
    <source>
        <dbReference type="Proteomes" id="UP001515500"/>
    </source>
</evidence>
<evidence type="ECO:0000256" key="4">
    <source>
        <dbReference type="ARBA" id="ARBA00022737"/>
    </source>
</evidence>
<feature type="repeat" description="WD" evidence="8">
    <location>
        <begin position="144"/>
        <end position="179"/>
    </location>
</feature>
<dbReference type="Gene3D" id="2.130.10.10">
    <property type="entry name" value="YVTN repeat-like/Quinoprotein amine dehydrogenase"/>
    <property type="match status" value="1"/>
</dbReference>
<feature type="repeat" description="WD" evidence="8">
    <location>
        <begin position="359"/>
        <end position="391"/>
    </location>
</feature>
<reference evidence="11" key="1">
    <citation type="submission" date="2025-08" db="UniProtKB">
        <authorList>
            <consortium name="RefSeq"/>
        </authorList>
    </citation>
    <scope>IDENTIFICATION</scope>
</reference>
<keyword evidence="3" id="KW-0132">Cell division</keyword>
<evidence type="ECO:0000256" key="8">
    <source>
        <dbReference type="PROSITE-ProRule" id="PRU00221"/>
    </source>
</evidence>
<keyword evidence="2 8" id="KW-0853">WD repeat</keyword>
<dbReference type="SMART" id="SM00320">
    <property type="entry name" value="WD40"/>
    <property type="match status" value="7"/>
</dbReference>
<keyword evidence="10" id="KW-1185">Reference proteome</keyword>
<dbReference type="InterPro" id="IPR036322">
    <property type="entry name" value="WD40_repeat_dom_sf"/>
</dbReference>
<dbReference type="PANTHER" id="PTHR19918">
    <property type="entry name" value="CELL DIVISION CYCLE 20 CDC20 FIZZY -RELATED"/>
    <property type="match status" value="1"/>
</dbReference>
<evidence type="ECO:0000256" key="6">
    <source>
        <dbReference type="ARBA" id="ARBA00023306"/>
    </source>
</evidence>
<feature type="domain" description="CDC20/Fizzy WD40" evidence="9">
    <location>
        <begin position="101"/>
        <end position="390"/>
    </location>
</feature>
<dbReference type="InterPro" id="IPR033010">
    <property type="entry name" value="Cdc20/Fizzy"/>
</dbReference>
<keyword evidence="5" id="KW-0498">Mitosis</keyword>
<evidence type="ECO:0000256" key="7">
    <source>
        <dbReference type="ARBA" id="ARBA00023425"/>
    </source>
</evidence>
<comment type="similarity">
    <text evidence="1">Belongs to the WD repeat CDC20/Fizzy family.</text>
</comment>
<dbReference type="GO" id="GO:0031145">
    <property type="term" value="P:anaphase-promoting complex-dependent catabolic process"/>
    <property type="evidence" value="ECO:0007669"/>
    <property type="project" value="TreeGrafter"/>
</dbReference>
<dbReference type="InterPro" id="IPR019775">
    <property type="entry name" value="WD40_repeat_CS"/>
</dbReference>
<dbReference type="Pfam" id="PF24807">
    <property type="entry name" value="WD40_CDC20-Fz"/>
    <property type="match status" value="1"/>
</dbReference>
<name>A0AB40BXB4_DIOCR</name>
<dbReference type="InterPro" id="IPR056150">
    <property type="entry name" value="WD40_CDC20-Fz"/>
</dbReference>
<accession>A0AB40BXB4</accession>
<sequence length="412" mass="46418">MSASRALFWDSGRNRRREYDRFIHVMSRSDLDLANYWLMEARKYENSTIESPYKRRLKECVFEGRTRVLSNKSPPQVQHDCLSLKAVNPKRQIPKAADFILDAPDILDDYYVNLLDWSSSNILAVALDKTVYLWNESDGSTTELSTFDSSVTSVSWSHDGRRLAVGLHKAEVQLWDLESHCLFRKLQGVHNSRVGSIAWNNHILSTAGKKIVNFDTRAEPRAFQTCQGHRGRLCGLKWSPSGRQLASGGDDGLVCIWELSMASSNRWLHRYNNHKGSAKALCWSPVRGNLLASTGGDSDQCILVRNTSTCEVLSMVNTGCQINEILWSIDGKELLSSHGSYDNQLMLWNYPSMTKITDIPGHSTRILFMAQSSDGSTVATAGADEYLKIWKNVLPKHSTKTSQPFANVNLIR</sequence>
<keyword evidence="4" id="KW-0677">Repeat</keyword>
<evidence type="ECO:0000256" key="1">
    <source>
        <dbReference type="ARBA" id="ARBA00006445"/>
    </source>
</evidence>
<dbReference type="AlphaFoldDB" id="A0AB40BXB4"/>
<dbReference type="PROSITE" id="PS50294">
    <property type="entry name" value="WD_REPEATS_REGION"/>
    <property type="match status" value="3"/>
</dbReference>
<dbReference type="GeneID" id="120268911"/>
<dbReference type="PANTHER" id="PTHR19918:SF8">
    <property type="entry name" value="FI02843P"/>
    <property type="match status" value="1"/>
</dbReference>
<dbReference type="GO" id="GO:1990757">
    <property type="term" value="F:ubiquitin ligase activator activity"/>
    <property type="evidence" value="ECO:0007669"/>
    <property type="project" value="TreeGrafter"/>
</dbReference>
<gene>
    <name evidence="11" type="primary">LOC120268911</name>
</gene>
<organism evidence="10 11">
    <name type="scientific">Dioscorea cayennensis subsp. rotundata</name>
    <name type="common">White Guinea yam</name>
    <name type="synonym">Dioscorea rotundata</name>
    <dbReference type="NCBI Taxonomy" id="55577"/>
    <lineage>
        <taxon>Eukaryota</taxon>
        <taxon>Viridiplantae</taxon>
        <taxon>Streptophyta</taxon>
        <taxon>Embryophyta</taxon>
        <taxon>Tracheophyta</taxon>
        <taxon>Spermatophyta</taxon>
        <taxon>Magnoliopsida</taxon>
        <taxon>Liliopsida</taxon>
        <taxon>Dioscoreales</taxon>
        <taxon>Dioscoreaceae</taxon>
        <taxon>Dioscorea</taxon>
    </lineage>
</organism>
<evidence type="ECO:0000256" key="3">
    <source>
        <dbReference type="ARBA" id="ARBA00022618"/>
    </source>
</evidence>
<dbReference type="InterPro" id="IPR001680">
    <property type="entry name" value="WD40_rpt"/>
</dbReference>
<proteinExistence type="inferred from homology"/>
<dbReference type="InterPro" id="IPR015943">
    <property type="entry name" value="WD40/YVTN_repeat-like_dom_sf"/>
</dbReference>
<dbReference type="GO" id="GO:0051301">
    <property type="term" value="P:cell division"/>
    <property type="evidence" value="ECO:0007669"/>
    <property type="project" value="UniProtKB-KW"/>
</dbReference>
<feature type="repeat" description="WD" evidence="8">
    <location>
        <begin position="226"/>
        <end position="260"/>
    </location>
</feature>
<evidence type="ECO:0000259" key="9">
    <source>
        <dbReference type="Pfam" id="PF24807"/>
    </source>
</evidence>
<dbReference type="SUPFAM" id="SSF50978">
    <property type="entry name" value="WD40 repeat-like"/>
    <property type="match status" value="1"/>
</dbReference>
<keyword evidence="6" id="KW-0131">Cell cycle</keyword>
<comment type="function">
    <text evidence="7">Component of the anaphase promoting complex/cyclosome (APC/C), a cell cycle-regulated E3 ubiquitin-protein ligase complex that controls progression through mitosis and the G1 phase of the cell cycle.</text>
</comment>
<evidence type="ECO:0000256" key="5">
    <source>
        <dbReference type="ARBA" id="ARBA00022776"/>
    </source>
</evidence>